<gene>
    <name evidence="1" type="ORF">SSLN_LOCUS17525</name>
</gene>
<keyword evidence="2" id="KW-1185">Reference proteome</keyword>
<evidence type="ECO:0000313" key="2">
    <source>
        <dbReference type="Proteomes" id="UP000275846"/>
    </source>
</evidence>
<reference evidence="1 2" key="2">
    <citation type="submission" date="2018-11" db="EMBL/GenBank/DDBJ databases">
        <authorList>
            <consortium name="Pathogen Informatics"/>
        </authorList>
    </citation>
    <scope>NUCLEOTIDE SEQUENCE [LARGE SCALE GENOMIC DNA]</scope>
    <source>
        <strain evidence="1 2">NST_G2</strain>
    </source>
</reference>
<organism evidence="3">
    <name type="scientific">Schistocephalus solidus</name>
    <name type="common">Tapeworm</name>
    <dbReference type="NCBI Taxonomy" id="70667"/>
    <lineage>
        <taxon>Eukaryota</taxon>
        <taxon>Metazoa</taxon>
        <taxon>Spiralia</taxon>
        <taxon>Lophotrochozoa</taxon>
        <taxon>Platyhelminthes</taxon>
        <taxon>Cestoda</taxon>
        <taxon>Eucestoda</taxon>
        <taxon>Diphyllobothriidea</taxon>
        <taxon>Diphyllobothriidae</taxon>
        <taxon>Schistocephalus</taxon>
    </lineage>
</organism>
<dbReference type="WBParaSite" id="SSLN_0001818901-mRNA-1">
    <property type="protein sequence ID" value="SSLN_0001818901-mRNA-1"/>
    <property type="gene ID" value="SSLN_0001818901"/>
</dbReference>
<dbReference type="Proteomes" id="UP000275846">
    <property type="component" value="Unassembled WGS sequence"/>
</dbReference>
<accession>A0A183TM27</accession>
<dbReference type="AlphaFoldDB" id="A0A183TM27"/>
<sequence>MGLFRQMRIHENCIHHNTDNPDTPTTIATTTTVNNIFPLSPAQTGPTTSAHWLVIFESIAQGMVIQGWDYDIQLPRPPRLALTAAHIYTYQEHIRTHVPATIICGKPLEA</sequence>
<evidence type="ECO:0000313" key="1">
    <source>
        <dbReference type="EMBL" id="VDM03911.1"/>
    </source>
</evidence>
<protein>
    <submittedName>
        <fullName evidence="1 3">Uncharacterized protein</fullName>
    </submittedName>
</protein>
<dbReference type="EMBL" id="UYSU01042650">
    <property type="protein sequence ID" value="VDM03911.1"/>
    <property type="molecule type" value="Genomic_DNA"/>
</dbReference>
<evidence type="ECO:0000313" key="3">
    <source>
        <dbReference type="WBParaSite" id="SSLN_0001818901-mRNA-1"/>
    </source>
</evidence>
<proteinExistence type="predicted"/>
<name>A0A183TM27_SCHSO</name>
<reference evidence="3" key="1">
    <citation type="submission" date="2016-06" db="UniProtKB">
        <authorList>
            <consortium name="WormBaseParasite"/>
        </authorList>
    </citation>
    <scope>IDENTIFICATION</scope>
</reference>